<accession>A0ACB7XB88</accession>
<name>A0ACB7XB88_9ERIC</name>
<reference evidence="1 2" key="1">
    <citation type="journal article" date="2021" name="Hortic Res">
        <title>High-quality reference genome and annotation aids understanding of berry development for evergreen blueberry (Vaccinium darrowii).</title>
        <authorList>
            <person name="Yu J."/>
            <person name="Hulse-Kemp A.M."/>
            <person name="Babiker E."/>
            <person name="Staton M."/>
        </authorList>
    </citation>
    <scope>NUCLEOTIDE SEQUENCE [LARGE SCALE GENOMIC DNA]</scope>
    <source>
        <strain evidence="2">cv. NJ 8807/NJ 8810</strain>
        <tissue evidence="1">Young leaf</tissue>
    </source>
</reference>
<organism evidence="1 2">
    <name type="scientific">Vaccinium darrowii</name>
    <dbReference type="NCBI Taxonomy" id="229202"/>
    <lineage>
        <taxon>Eukaryota</taxon>
        <taxon>Viridiplantae</taxon>
        <taxon>Streptophyta</taxon>
        <taxon>Embryophyta</taxon>
        <taxon>Tracheophyta</taxon>
        <taxon>Spermatophyta</taxon>
        <taxon>Magnoliopsida</taxon>
        <taxon>eudicotyledons</taxon>
        <taxon>Gunneridae</taxon>
        <taxon>Pentapetalae</taxon>
        <taxon>asterids</taxon>
        <taxon>Ericales</taxon>
        <taxon>Ericaceae</taxon>
        <taxon>Vaccinioideae</taxon>
        <taxon>Vaccinieae</taxon>
        <taxon>Vaccinium</taxon>
    </lineage>
</organism>
<comment type="caution">
    <text evidence="1">The sequence shown here is derived from an EMBL/GenBank/DDBJ whole genome shotgun (WGS) entry which is preliminary data.</text>
</comment>
<keyword evidence="2" id="KW-1185">Reference proteome</keyword>
<dbReference type="EMBL" id="CM037156">
    <property type="protein sequence ID" value="KAH7838023.1"/>
    <property type="molecule type" value="Genomic_DNA"/>
</dbReference>
<protein>
    <submittedName>
        <fullName evidence="1">Uncharacterized protein</fullName>
    </submittedName>
</protein>
<evidence type="ECO:0000313" key="1">
    <source>
        <dbReference type="EMBL" id="KAH7838023.1"/>
    </source>
</evidence>
<dbReference type="Proteomes" id="UP000828048">
    <property type="component" value="Chromosome 6"/>
</dbReference>
<evidence type="ECO:0000313" key="2">
    <source>
        <dbReference type="Proteomes" id="UP000828048"/>
    </source>
</evidence>
<gene>
    <name evidence="1" type="ORF">Vadar_021133</name>
</gene>
<sequence length="104" mass="12026">MNFFHDMKKRGYVPSSKLYNSLLNSLALGGEVDEAINLLWEMSKYQKSANLITYQTLLDQICQCQGIGDAKLLLKELQENELVDNHTCWKLLHRLKKNHTGIEM</sequence>
<proteinExistence type="predicted"/>